<reference evidence="1 2" key="1">
    <citation type="submission" date="2016-01" db="EMBL/GenBank/DDBJ databases">
        <title>The draft genome sequence of Aquimarina sp. RZW4-3-2.</title>
        <authorList>
            <person name="Wang Y."/>
        </authorList>
    </citation>
    <scope>NUCLEOTIDE SEQUENCE [LARGE SCALE GENOMIC DNA]</scope>
    <source>
        <strain evidence="1 2">RZW4-3-2</strain>
    </source>
</reference>
<dbReference type="SUPFAM" id="SSF47226">
    <property type="entry name" value="Histidine-containing phosphotransfer domain, HPT domain"/>
    <property type="match status" value="1"/>
</dbReference>
<name>A0A163CYS3_9FLAO</name>
<evidence type="ECO:0000313" key="2">
    <source>
        <dbReference type="Proteomes" id="UP000076715"/>
    </source>
</evidence>
<accession>A0A163CYS3</accession>
<dbReference type="GO" id="GO:0000160">
    <property type="term" value="P:phosphorelay signal transduction system"/>
    <property type="evidence" value="ECO:0007669"/>
    <property type="project" value="InterPro"/>
</dbReference>
<comment type="caution">
    <text evidence="1">The sequence shown here is derived from an EMBL/GenBank/DDBJ whole genome shotgun (WGS) entry which is preliminary data.</text>
</comment>
<keyword evidence="2" id="KW-1185">Reference proteome</keyword>
<dbReference type="InterPro" id="IPR036641">
    <property type="entry name" value="HPT_dom_sf"/>
</dbReference>
<evidence type="ECO:0008006" key="3">
    <source>
        <dbReference type="Google" id="ProtNLM"/>
    </source>
</evidence>
<dbReference type="Proteomes" id="UP000076715">
    <property type="component" value="Unassembled WGS sequence"/>
</dbReference>
<gene>
    <name evidence="1" type="ORF">AWE51_15995</name>
</gene>
<protein>
    <recommendedName>
        <fullName evidence="3">Histidine kinase</fullName>
    </recommendedName>
</protein>
<dbReference type="AlphaFoldDB" id="A0A163CYS3"/>
<dbReference type="Gene3D" id="1.20.120.160">
    <property type="entry name" value="HPT domain"/>
    <property type="match status" value="1"/>
</dbReference>
<proteinExistence type="predicted"/>
<evidence type="ECO:0000313" key="1">
    <source>
        <dbReference type="EMBL" id="KZS42869.1"/>
    </source>
</evidence>
<dbReference type="STRING" id="1642818.AWE51_15995"/>
<dbReference type="OrthoDB" id="1441381at2"/>
<dbReference type="EMBL" id="LQRT01000001">
    <property type="protein sequence ID" value="KZS42869.1"/>
    <property type="molecule type" value="Genomic_DNA"/>
</dbReference>
<dbReference type="RefSeq" id="WP_066308065.1">
    <property type="nucleotide sequence ID" value="NZ_LQRT01000001.1"/>
</dbReference>
<organism evidence="1 2">
    <name type="scientific">Aquimarina aggregata</name>
    <dbReference type="NCBI Taxonomy" id="1642818"/>
    <lineage>
        <taxon>Bacteria</taxon>
        <taxon>Pseudomonadati</taxon>
        <taxon>Bacteroidota</taxon>
        <taxon>Flavobacteriia</taxon>
        <taxon>Flavobacteriales</taxon>
        <taxon>Flavobacteriaceae</taxon>
        <taxon>Aquimarina</taxon>
    </lineage>
</organism>
<sequence>MTEAPNLAYIKELASGSEEFENKIITILKREFYEEKTQFSDNYSLKAFIKASENVHKLKHKIGMLGFDDGYQTTADFENGLKKNNLSLYPKFILILDTIEDFLKTL</sequence>